<evidence type="ECO:0000313" key="2">
    <source>
        <dbReference type="EMBL" id="MTD53276.1"/>
    </source>
</evidence>
<gene>
    <name evidence="2" type="ORF">GKO32_04670</name>
</gene>
<evidence type="ECO:0000259" key="1">
    <source>
        <dbReference type="SMART" id="SM01043"/>
    </source>
</evidence>
<dbReference type="GO" id="GO:0006355">
    <property type="term" value="P:regulation of DNA-templated transcription"/>
    <property type="evidence" value="ECO:0007669"/>
    <property type="project" value="InterPro"/>
</dbReference>
<dbReference type="OrthoDB" id="134985at2"/>
<dbReference type="GO" id="GO:0003677">
    <property type="term" value="F:DNA binding"/>
    <property type="evidence" value="ECO:0007669"/>
    <property type="project" value="InterPro"/>
</dbReference>
<keyword evidence="3" id="KW-1185">Reference proteome</keyword>
<reference evidence="2 3" key="1">
    <citation type="submission" date="2019-11" db="EMBL/GenBank/DDBJ databases">
        <title>Draft genome of Amycolatopsis RM579.</title>
        <authorList>
            <person name="Duangmal K."/>
            <person name="Mingma R."/>
        </authorList>
    </citation>
    <scope>NUCLEOTIDE SEQUENCE [LARGE SCALE GENOMIC DNA]</scope>
    <source>
        <strain evidence="2 3">RM579</strain>
    </source>
</reference>
<dbReference type="SUPFAM" id="SSF48452">
    <property type="entry name" value="TPR-like"/>
    <property type="match status" value="1"/>
</dbReference>
<dbReference type="InterPro" id="IPR016032">
    <property type="entry name" value="Sig_transdc_resp-reg_C-effctor"/>
</dbReference>
<proteinExistence type="predicted"/>
<feature type="domain" description="Bacterial transcriptional activator" evidence="1">
    <location>
        <begin position="858"/>
        <end position="998"/>
    </location>
</feature>
<protein>
    <submittedName>
        <fullName evidence="2">Transcriptional activator domain protein</fullName>
    </submittedName>
</protein>
<dbReference type="AlphaFoldDB" id="A0A6N7Z355"/>
<dbReference type="SUPFAM" id="SSF46894">
    <property type="entry name" value="C-terminal effector domain of the bipartite response regulators"/>
    <property type="match status" value="1"/>
</dbReference>
<dbReference type="Proteomes" id="UP000440096">
    <property type="component" value="Unassembled WGS sequence"/>
</dbReference>
<dbReference type="RefSeq" id="WP_154755513.1">
    <property type="nucleotide sequence ID" value="NZ_WMBA01000004.1"/>
</dbReference>
<dbReference type="SMART" id="SM01043">
    <property type="entry name" value="BTAD"/>
    <property type="match status" value="1"/>
</dbReference>
<evidence type="ECO:0000313" key="3">
    <source>
        <dbReference type="Proteomes" id="UP000440096"/>
    </source>
</evidence>
<comment type="caution">
    <text evidence="2">The sequence shown here is derived from an EMBL/GenBank/DDBJ whole genome shotgun (WGS) entry which is preliminary data.</text>
</comment>
<name>A0A6N7Z355_9PSEU</name>
<dbReference type="PANTHER" id="PTHR35807">
    <property type="entry name" value="TRANSCRIPTIONAL REGULATOR REDD-RELATED"/>
    <property type="match status" value="1"/>
</dbReference>
<dbReference type="InterPro" id="IPR011990">
    <property type="entry name" value="TPR-like_helical_dom_sf"/>
</dbReference>
<dbReference type="InterPro" id="IPR005158">
    <property type="entry name" value="BTAD"/>
</dbReference>
<dbReference type="Pfam" id="PF03704">
    <property type="entry name" value="BTAD"/>
    <property type="match status" value="1"/>
</dbReference>
<accession>A0A6N7Z355</accession>
<dbReference type="InterPro" id="IPR051677">
    <property type="entry name" value="AfsR-DnrI-RedD_regulator"/>
</dbReference>
<dbReference type="EMBL" id="WMBA01000004">
    <property type="protein sequence ID" value="MTD53276.1"/>
    <property type="molecule type" value="Genomic_DNA"/>
</dbReference>
<dbReference type="InterPro" id="IPR059106">
    <property type="entry name" value="WHD_MalT"/>
</dbReference>
<dbReference type="Gene3D" id="1.25.40.10">
    <property type="entry name" value="Tetratricopeptide repeat domain"/>
    <property type="match status" value="1"/>
</dbReference>
<organism evidence="2 3">
    <name type="scientific">Amycolatopsis pithecellobii</name>
    <dbReference type="NCBI Taxonomy" id="664692"/>
    <lineage>
        <taxon>Bacteria</taxon>
        <taxon>Bacillati</taxon>
        <taxon>Actinomycetota</taxon>
        <taxon>Actinomycetes</taxon>
        <taxon>Pseudonocardiales</taxon>
        <taxon>Pseudonocardiaceae</taxon>
        <taxon>Amycolatopsis</taxon>
    </lineage>
</organism>
<sequence>MIINAKLVAPDLPRAWVRRPRLATRIADVVTSGHTVWVCATAGAGKTTAVVEALSGGPVPVAWLTLDSSDQAPGRLLNYLEAALARVYPDLAGVAGCALAARTPHIDTAGLLADAIADRPVVLVLDQLERLADAPKALAIIAALARYAPRSLRLVLCSRRELTLDTPSTAAWADVIRVGEADLAFTVAEAGAALALRGGGELDAEGAVAATGGWVTGVLFEAWRSDQHVHGAGGEADPLHGYLAAHILADLNDVQREFLVRTALCDEVTVRRCEALGVPESGARLGELRRLHLPATWSAERKALRWHPRLREYLIELLDRRPAAEVLELRRRYATLLRAEGRSEEAVDLLIEIGDLDDAVLLAEETIGTVLERLDLTLANRWIAALTPHPGGSSQRLAVAELMVAVGLEHYAHGMAVSDRLVRMMGDDVRYDSDLAAMMIMCYWHAERYDDARALVGAAADGPALRVSNWANEVERIGGTAGYADEPPASGGPLDTLPLRLHWTHGRLTRLLEPQRSPWVEAVHRPWRISALVALGRLDEASALFDQAADAGLSPMFLDCFTRVELLLDLGRASEAWGEQIAGRDRVAASGSGFFKALHLVQEAKLALRLRRDPDQARAALDQAKRHPAGRAVQHVIDEHVVWQGLTFLLDHDDDEAAALLRSAAHRMAGRDRLLQLPLVGVYLAEAEWRLGNETAADDAADLALRASARLGSHHRLLSALRDFPDVVARQIDAEPGLRSEWHRLGRALLAPEHPSVVPRDRHVHLHDLGAPVLIVGEQIVRPRIAKSLELLAYLLGRPGGRATRPELLTALFDGRSDPSTRAYLRQAVNRLREVLPDPGLVRSDGDEIRLESREVSSDSRQFEYLLTAAGELPAGKQFDALRDTLDIAERGVFLDGVSSEWAEVRRRELDELVTDARMLAADAAADAGDYRTADELALAVLGSNPYREAAWQVRMRVCNALGCADALLTTYRGCEEALAEAGLEPSPGTRRLLAQLRR</sequence>
<dbReference type="Pfam" id="PF25873">
    <property type="entry name" value="WHD_MalT"/>
    <property type="match status" value="1"/>
</dbReference>